<name>A0A511CZT1_9PSEU</name>
<reference evidence="2 3" key="1">
    <citation type="submission" date="2019-07" db="EMBL/GenBank/DDBJ databases">
        <title>Whole genome shotgun sequence of Pseudonocardia asaccharolytica NBRC 16224.</title>
        <authorList>
            <person name="Hosoyama A."/>
            <person name="Uohara A."/>
            <person name="Ohji S."/>
            <person name="Ichikawa N."/>
        </authorList>
    </citation>
    <scope>NUCLEOTIDE SEQUENCE [LARGE SCALE GENOMIC DNA]</scope>
    <source>
        <strain evidence="2 3">NBRC 16224</strain>
    </source>
</reference>
<dbReference type="RefSeq" id="WP_037057577.1">
    <property type="nucleotide sequence ID" value="NZ_AUII01000019.1"/>
</dbReference>
<organism evidence="2 3">
    <name type="scientific">Pseudonocardia asaccharolytica DSM 44247 = NBRC 16224</name>
    <dbReference type="NCBI Taxonomy" id="1123024"/>
    <lineage>
        <taxon>Bacteria</taxon>
        <taxon>Bacillati</taxon>
        <taxon>Actinomycetota</taxon>
        <taxon>Actinomycetes</taxon>
        <taxon>Pseudonocardiales</taxon>
        <taxon>Pseudonocardiaceae</taxon>
        <taxon>Pseudonocardia</taxon>
    </lineage>
</organism>
<comment type="caution">
    <text evidence="2">The sequence shown here is derived from an EMBL/GenBank/DDBJ whole genome shotgun (WGS) entry which is preliminary data.</text>
</comment>
<dbReference type="Gene3D" id="1.20.120.520">
    <property type="entry name" value="nmb1532 protein domain like"/>
    <property type="match status" value="1"/>
</dbReference>
<protein>
    <submittedName>
        <fullName evidence="2">Hemerythrin</fullName>
    </submittedName>
</protein>
<evidence type="ECO:0000313" key="3">
    <source>
        <dbReference type="Proteomes" id="UP000321328"/>
    </source>
</evidence>
<dbReference type="Pfam" id="PF01814">
    <property type="entry name" value="Hemerythrin"/>
    <property type="match status" value="1"/>
</dbReference>
<proteinExistence type="predicted"/>
<sequence>MCEYCGCRAITIIGRFSAEHDEIVNTAGELARAAQRGDHAAARECAHDLGHLLHPHTEGEERGLFAELRRDPMFTEHISTLCDEHDDLDARLDRIAKGELSGAGAFIDLLRRHIDREENGLFPAAAVAVDWSGCQPR</sequence>
<dbReference type="EMBL" id="BJVI01000015">
    <property type="protein sequence ID" value="GEL18055.1"/>
    <property type="molecule type" value="Genomic_DNA"/>
</dbReference>
<dbReference type="Proteomes" id="UP000321328">
    <property type="component" value="Unassembled WGS sequence"/>
</dbReference>
<evidence type="ECO:0000259" key="1">
    <source>
        <dbReference type="Pfam" id="PF01814"/>
    </source>
</evidence>
<dbReference type="OrthoDB" id="3381279at2"/>
<feature type="domain" description="Hemerythrin-like" evidence="1">
    <location>
        <begin position="12"/>
        <end position="125"/>
    </location>
</feature>
<evidence type="ECO:0000313" key="2">
    <source>
        <dbReference type="EMBL" id="GEL18055.1"/>
    </source>
</evidence>
<dbReference type="AlphaFoldDB" id="A0A511CZT1"/>
<dbReference type="STRING" id="1123024.GCA_000423625_03563"/>
<keyword evidence="3" id="KW-1185">Reference proteome</keyword>
<gene>
    <name evidence="2" type="ORF">PA7_18920</name>
</gene>
<accession>A0A511CZT1</accession>
<dbReference type="InterPro" id="IPR012312">
    <property type="entry name" value="Hemerythrin-like"/>
</dbReference>